<evidence type="ECO:0000313" key="2">
    <source>
        <dbReference type="Proteomes" id="UP000702209"/>
    </source>
</evidence>
<protein>
    <submittedName>
        <fullName evidence="1">Uncharacterized protein</fullName>
    </submittedName>
</protein>
<name>A0ABS0CMI7_9NOCA</name>
<sequence length="86" mass="9411">MSTAFALIDLFSQSRAVEQVLASRGDEDKIAWLAQRGSLLPIETSADVQVYRFRSTVGLEAVFFLRQSCFVFSGDNCIAAPPAPPE</sequence>
<keyword evidence="2" id="KW-1185">Reference proteome</keyword>
<organism evidence="1 2">
    <name type="scientific">Nocardia amamiensis</name>
    <dbReference type="NCBI Taxonomy" id="404578"/>
    <lineage>
        <taxon>Bacteria</taxon>
        <taxon>Bacillati</taxon>
        <taxon>Actinomycetota</taxon>
        <taxon>Actinomycetes</taxon>
        <taxon>Mycobacteriales</taxon>
        <taxon>Nocardiaceae</taxon>
        <taxon>Nocardia</taxon>
    </lineage>
</organism>
<dbReference type="EMBL" id="JADLQX010000003">
    <property type="protein sequence ID" value="MBF6297033.1"/>
    <property type="molecule type" value="Genomic_DNA"/>
</dbReference>
<dbReference type="RefSeq" id="WP_195128391.1">
    <property type="nucleotide sequence ID" value="NZ_JADLQX010000003.1"/>
</dbReference>
<gene>
    <name evidence="1" type="ORF">IU459_05680</name>
</gene>
<evidence type="ECO:0000313" key="1">
    <source>
        <dbReference type="EMBL" id="MBF6297033.1"/>
    </source>
</evidence>
<accession>A0ABS0CMI7</accession>
<comment type="caution">
    <text evidence="1">The sequence shown here is derived from an EMBL/GenBank/DDBJ whole genome shotgun (WGS) entry which is preliminary data.</text>
</comment>
<proteinExistence type="predicted"/>
<reference evidence="1 2" key="1">
    <citation type="submission" date="2020-10" db="EMBL/GenBank/DDBJ databases">
        <title>Identification of Nocardia species via Next-generation sequencing and recognition of intraspecies genetic diversity.</title>
        <authorList>
            <person name="Li P."/>
            <person name="Li P."/>
            <person name="Lu B."/>
        </authorList>
    </citation>
    <scope>NUCLEOTIDE SEQUENCE [LARGE SCALE GENOMIC DNA]</scope>
    <source>
        <strain evidence="1 2">BJ06-0157</strain>
    </source>
</reference>
<dbReference type="Proteomes" id="UP000702209">
    <property type="component" value="Unassembled WGS sequence"/>
</dbReference>